<evidence type="ECO:0000256" key="4">
    <source>
        <dbReference type="ARBA" id="ARBA00022917"/>
    </source>
</evidence>
<accession>A0A0F8ZXN9</accession>
<dbReference type="Pfam" id="PF09334">
    <property type="entry name" value="tRNA-synt_1g"/>
    <property type="match status" value="1"/>
</dbReference>
<dbReference type="Gene3D" id="3.40.50.620">
    <property type="entry name" value="HUPs"/>
    <property type="match status" value="1"/>
</dbReference>
<keyword evidence="4" id="KW-0648">Protein biosynthesis</keyword>
<keyword evidence="5" id="KW-0030">Aminoacyl-tRNA synthetase</keyword>
<organism evidence="7">
    <name type="scientific">marine sediment metagenome</name>
    <dbReference type="NCBI Taxonomy" id="412755"/>
    <lineage>
        <taxon>unclassified sequences</taxon>
        <taxon>metagenomes</taxon>
        <taxon>ecological metagenomes</taxon>
    </lineage>
</organism>
<name>A0A0F8ZXN9_9ZZZZ</name>
<feature type="domain" description="Methionyl/Leucyl tRNA synthetase" evidence="6">
    <location>
        <begin position="6"/>
        <end position="149"/>
    </location>
</feature>
<proteinExistence type="predicted"/>
<evidence type="ECO:0000256" key="1">
    <source>
        <dbReference type="ARBA" id="ARBA00022598"/>
    </source>
</evidence>
<comment type="caution">
    <text evidence="7">The sequence shown here is derived from an EMBL/GenBank/DDBJ whole genome shotgun (WGS) entry which is preliminary data.</text>
</comment>
<dbReference type="GO" id="GO:0006431">
    <property type="term" value="P:methionyl-tRNA aminoacylation"/>
    <property type="evidence" value="ECO:0007669"/>
    <property type="project" value="InterPro"/>
</dbReference>
<gene>
    <name evidence="7" type="ORF">LCGC14_2640010</name>
</gene>
<dbReference type="GO" id="GO:0004825">
    <property type="term" value="F:methionine-tRNA ligase activity"/>
    <property type="evidence" value="ECO:0007669"/>
    <property type="project" value="InterPro"/>
</dbReference>
<evidence type="ECO:0000256" key="2">
    <source>
        <dbReference type="ARBA" id="ARBA00022741"/>
    </source>
</evidence>
<keyword evidence="2" id="KW-0547">Nucleotide-binding</keyword>
<keyword evidence="3" id="KW-0067">ATP-binding</keyword>
<evidence type="ECO:0000256" key="3">
    <source>
        <dbReference type="ARBA" id="ARBA00022840"/>
    </source>
</evidence>
<reference evidence="7" key="1">
    <citation type="journal article" date="2015" name="Nature">
        <title>Complex archaea that bridge the gap between prokaryotes and eukaryotes.</title>
        <authorList>
            <person name="Spang A."/>
            <person name="Saw J.H."/>
            <person name="Jorgensen S.L."/>
            <person name="Zaremba-Niedzwiedzka K."/>
            <person name="Martijn J."/>
            <person name="Lind A.E."/>
            <person name="van Eijk R."/>
            <person name="Schleper C."/>
            <person name="Guy L."/>
            <person name="Ettema T.J."/>
        </authorList>
    </citation>
    <scope>NUCLEOTIDE SEQUENCE</scope>
</reference>
<protein>
    <recommendedName>
        <fullName evidence="6">Methionyl/Leucyl tRNA synthetase domain-containing protein</fullName>
    </recommendedName>
</protein>
<dbReference type="PANTHER" id="PTHR43326">
    <property type="entry name" value="METHIONYL-TRNA SYNTHETASE"/>
    <property type="match status" value="1"/>
</dbReference>
<dbReference type="Gene3D" id="2.170.220.10">
    <property type="match status" value="1"/>
</dbReference>
<evidence type="ECO:0000256" key="5">
    <source>
        <dbReference type="ARBA" id="ARBA00023146"/>
    </source>
</evidence>
<sequence>MKRKLYVTTSIPYVNAVPHVGFALELVQADAVARFGRLCGREVRFQTGTDENAIKNVLAAAELGLTTQQLVDRNSARYRELLTALNISADGFIRTTDDRHRRGVHALWRSLRDGDVYGKAYRGLYCTGCEDFYLARDLARGACPEHGTEPVEVAEENYFFRLSAYQGRIEELLETGRLRVVPETRRNEVLSFVRRGLADISISRPASRTGGWGLPVPDDPTQVIYVWIDALINYVSGLGFGDGDDWRAWWGEGAEKVHVIGKNVWKFHA</sequence>
<feature type="non-terminal residue" evidence="7">
    <location>
        <position position="269"/>
    </location>
</feature>
<dbReference type="InterPro" id="IPR023457">
    <property type="entry name" value="Met-tRNA_synth_2"/>
</dbReference>
<keyword evidence="1" id="KW-0436">Ligase</keyword>
<dbReference type="InterPro" id="IPR033911">
    <property type="entry name" value="MetRS_core"/>
</dbReference>
<dbReference type="SUPFAM" id="SSF52374">
    <property type="entry name" value="Nucleotidylyl transferase"/>
    <property type="match status" value="1"/>
</dbReference>
<dbReference type="InterPro" id="IPR014729">
    <property type="entry name" value="Rossmann-like_a/b/a_fold"/>
</dbReference>
<evidence type="ECO:0000259" key="6">
    <source>
        <dbReference type="Pfam" id="PF09334"/>
    </source>
</evidence>
<dbReference type="AlphaFoldDB" id="A0A0F8ZXN9"/>
<dbReference type="EMBL" id="LAZR01045504">
    <property type="protein sequence ID" value="KKK98712.1"/>
    <property type="molecule type" value="Genomic_DNA"/>
</dbReference>
<evidence type="ECO:0000313" key="7">
    <source>
        <dbReference type="EMBL" id="KKK98712.1"/>
    </source>
</evidence>
<dbReference type="GO" id="GO:0005524">
    <property type="term" value="F:ATP binding"/>
    <property type="evidence" value="ECO:0007669"/>
    <property type="project" value="UniProtKB-KW"/>
</dbReference>
<dbReference type="PANTHER" id="PTHR43326:SF1">
    <property type="entry name" value="METHIONINE--TRNA LIGASE, MITOCHONDRIAL"/>
    <property type="match status" value="1"/>
</dbReference>
<dbReference type="InterPro" id="IPR015413">
    <property type="entry name" value="Methionyl/Leucyl_tRNA_Synth"/>
</dbReference>
<dbReference type="PRINTS" id="PR01041">
    <property type="entry name" value="TRNASYNTHMET"/>
</dbReference>